<dbReference type="Proteomes" id="UP000053593">
    <property type="component" value="Unassembled WGS sequence"/>
</dbReference>
<keyword evidence="2" id="KW-1185">Reference proteome</keyword>
<gene>
    <name evidence="1" type="ORF">GYMLUDRAFT_64393</name>
</gene>
<sequence>MSNNSQFFPRASGFSIHDSTFVSYNGSPPNTPAVPEPCDEKGEYVRLLLPKKRGYPLWNPRPVGWQIPDAYRASGVSIGDIGIMNEFGEFDYLFNIGLPANDPVNLRRVPSDFIPLPEIRDNWAVTGSEQDRDLRPGSYIASNHAHFSKFDVRPGYSQIPYVSQSPAMYANS</sequence>
<name>A0A0D0CBE5_9AGAR</name>
<evidence type="ECO:0000313" key="2">
    <source>
        <dbReference type="Proteomes" id="UP000053593"/>
    </source>
</evidence>
<dbReference type="HOGENOM" id="CLU_1603157_0_0_1"/>
<proteinExistence type="predicted"/>
<reference evidence="1 2" key="1">
    <citation type="submission" date="2014-04" db="EMBL/GenBank/DDBJ databases">
        <title>Evolutionary Origins and Diversification of the Mycorrhizal Mutualists.</title>
        <authorList>
            <consortium name="DOE Joint Genome Institute"/>
            <consortium name="Mycorrhizal Genomics Consortium"/>
            <person name="Kohler A."/>
            <person name="Kuo A."/>
            <person name="Nagy L.G."/>
            <person name="Floudas D."/>
            <person name="Copeland A."/>
            <person name="Barry K.W."/>
            <person name="Cichocki N."/>
            <person name="Veneault-Fourrey C."/>
            <person name="LaButti K."/>
            <person name="Lindquist E.A."/>
            <person name="Lipzen A."/>
            <person name="Lundell T."/>
            <person name="Morin E."/>
            <person name="Murat C."/>
            <person name="Riley R."/>
            <person name="Ohm R."/>
            <person name="Sun H."/>
            <person name="Tunlid A."/>
            <person name="Henrissat B."/>
            <person name="Grigoriev I.V."/>
            <person name="Hibbett D.S."/>
            <person name="Martin F."/>
        </authorList>
    </citation>
    <scope>NUCLEOTIDE SEQUENCE [LARGE SCALE GENOMIC DNA]</scope>
    <source>
        <strain evidence="1 2">FD-317 M1</strain>
    </source>
</reference>
<protein>
    <submittedName>
        <fullName evidence="1">Unplaced genomic scaffold GYMLUscaffold_99, whole genome shotgun sequence</fullName>
    </submittedName>
</protein>
<accession>A0A0D0CBE5</accession>
<evidence type="ECO:0000313" key="1">
    <source>
        <dbReference type="EMBL" id="KIK52193.1"/>
    </source>
</evidence>
<dbReference type="AlphaFoldDB" id="A0A0D0CBE5"/>
<organism evidence="1 2">
    <name type="scientific">Collybiopsis luxurians FD-317 M1</name>
    <dbReference type="NCBI Taxonomy" id="944289"/>
    <lineage>
        <taxon>Eukaryota</taxon>
        <taxon>Fungi</taxon>
        <taxon>Dikarya</taxon>
        <taxon>Basidiomycota</taxon>
        <taxon>Agaricomycotina</taxon>
        <taxon>Agaricomycetes</taxon>
        <taxon>Agaricomycetidae</taxon>
        <taxon>Agaricales</taxon>
        <taxon>Marasmiineae</taxon>
        <taxon>Omphalotaceae</taxon>
        <taxon>Collybiopsis</taxon>
        <taxon>Collybiopsis luxurians</taxon>
    </lineage>
</organism>
<dbReference type="OrthoDB" id="3070764at2759"/>
<dbReference type="EMBL" id="KN834847">
    <property type="protein sequence ID" value="KIK52193.1"/>
    <property type="molecule type" value="Genomic_DNA"/>
</dbReference>